<organism evidence="1 2">
    <name type="scientific">Sphingobacterium multivorum</name>
    <dbReference type="NCBI Taxonomy" id="28454"/>
    <lineage>
        <taxon>Bacteria</taxon>
        <taxon>Pseudomonadati</taxon>
        <taxon>Bacteroidota</taxon>
        <taxon>Sphingobacteriia</taxon>
        <taxon>Sphingobacteriales</taxon>
        <taxon>Sphingobacteriaceae</taxon>
        <taxon>Sphingobacterium</taxon>
    </lineage>
</organism>
<dbReference type="EMBL" id="CABWMV010000024">
    <property type="protein sequence ID" value="VXC82298.1"/>
    <property type="molecule type" value="Genomic_DNA"/>
</dbReference>
<evidence type="ECO:0000313" key="1">
    <source>
        <dbReference type="EMBL" id="VXC82298.1"/>
    </source>
</evidence>
<proteinExistence type="predicted"/>
<protein>
    <submittedName>
        <fullName evidence="1">Uncharacterized protein</fullName>
    </submittedName>
</protein>
<gene>
    <name evidence="1" type="ORF">SPHINGO8BC_50263</name>
</gene>
<name>A0A654BP10_SPHMU</name>
<accession>A0A654BP10</accession>
<dbReference type="AlphaFoldDB" id="A0A654BP10"/>
<evidence type="ECO:0000313" key="2">
    <source>
        <dbReference type="Proteomes" id="UP000432350"/>
    </source>
</evidence>
<reference evidence="1 2" key="1">
    <citation type="submission" date="2019-10" db="EMBL/GenBank/DDBJ databases">
        <authorList>
            <person name="Karimi E."/>
        </authorList>
    </citation>
    <scope>NUCLEOTIDE SEQUENCE [LARGE SCALE GENOMIC DNA]</scope>
    <source>
        <strain evidence="1">Sphingobacterium sp. 8BC</strain>
    </source>
</reference>
<sequence>MATTKVVANVVTTVTTKVVAVETTVVETTVVEATVVRKKINSYLDYNKNLLKKQI</sequence>
<dbReference type="Proteomes" id="UP000432350">
    <property type="component" value="Unassembled WGS sequence"/>
</dbReference>